<comment type="caution">
    <text evidence="1">The sequence shown here is derived from an EMBL/GenBank/DDBJ whole genome shotgun (WGS) entry which is preliminary data.</text>
</comment>
<dbReference type="Proteomes" id="UP001642464">
    <property type="component" value="Unassembled WGS sequence"/>
</dbReference>
<dbReference type="EMBL" id="CAXAMM010006302">
    <property type="protein sequence ID" value="CAK9010535.1"/>
    <property type="molecule type" value="Genomic_DNA"/>
</dbReference>
<reference evidence="1 2" key="1">
    <citation type="submission" date="2024-02" db="EMBL/GenBank/DDBJ databases">
        <authorList>
            <person name="Chen Y."/>
            <person name="Shah S."/>
            <person name="Dougan E. K."/>
            <person name="Thang M."/>
            <person name="Chan C."/>
        </authorList>
    </citation>
    <scope>NUCLEOTIDE SEQUENCE [LARGE SCALE GENOMIC DNA]</scope>
</reference>
<evidence type="ECO:0000313" key="2">
    <source>
        <dbReference type="Proteomes" id="UP001642464"/>
    </source>
</evidence>
<keyword evidence="2" id="KW-1185">Reference proteome</keyword>
<protein>
    <submittedName>
        <fullName evidence="1">Uncharacterized protein</fullName>
    </submittedName>
</protein>
<organism evidence="1 2">
    <name type="scientific">Durusdinium trenchii</name>
    <dbReference type="NCBI Taxonomy" id="1381693"/>
    <lineage>
        <taxon>Eukaryota</taxon>
        <taxon>Sar</taxon>
        <taxon>Alveolata</taxon>
        <taxon>Dinophyceae</taxon>
        <taxon>Suessiales</taxon>
        <taxon>Symbiodiniaceae</taxon>
        <taxon>Durusdinium</taxon>
    </lineage>
</organism>
<name>A0ABP0J896_9DINO</name>
<accession>A0ABP0J896</accession>
<sequence length="218" mass="24107">MAKLTDALKEAASLGAADDQSFISECTSILTKLKRGFAEVKKAPALLDEVPSDIAAWPFFLRLCEKASFAKQAWEATVILLQNERWSETFAQEEQRSKLNLWKAGQRDVPLVLELLRKQPKEEVKDFFPLEQVAGMDPGLCTALTEFFQETDAEVEPALSAALLQRAATCPEVKRKVVAPESKSSVGKDADLPVFVCEVQSPRVVFCSLSSSLRLLNC</sequence>
<evidence type="ECO:0000313" key="1">
    <source>
        <dbReference type="EMBL" id="CAK9010535.1"/>
    </source>
</evidence>
<gene>
    <name evidence="1" type="ORF">SCF082_LOCUS10718</name>
</gene>
<proteinExistence type="predicted"/>